<evidence type="ECO:0000313" key="3">
    <source>
        <dbReference type="Proteomes" id="UP001420932"/>
    </source>
</evidence>
<accession>A0AAP0Q250</accession>
<feature type="compositionally biased region" description="Basic and acidic residues" evidence="1">
    <location>
        <begin position="1"/>
        <end position="19"/>
    </location>
</feature>
<dbReference type="EMBL" id="JBBNAF010000002">
    <property type="protein sequence ID" value="KAK9163104.1"/>
    <property type="molecule type" value="Genomic_DNA"/>
</dbReference>
<dbReference type="Proteomes" id="UP001420932">
    <property type="component" value="Unassembled WGS sequence"/>
</dbReference>
<reference evidence="2 3" key="1">
    <citation type="submission" date="2024-01" db="EMBL/GenBank/DDBJ databases">
        <title>Genome assemblies of Stephania.</title>
        <authorList>
            <person name="Yang L."/>
        </authorList>
    </citation>
    <scope>NUCLEOTIDE SEQUENCE [LARGE SCALE GENOMIC DNA]</scope>
    <source>
        <strain evidence="2">YNDBR</strain>
        <tissue evidence="2">Leaf</tissue>
    </source>
</reference>
<keyword evidence="3" id="KW-1185">Reference proteome</keyword>
<protein>
    <submittedName>
        <fullName evidence="2">Uncharacterized protein</fullName>
    </submittedName>
</protein>
<gene>
    <name evidence="2" type="ORF">Syun_004006</name>
</gene>
<feature type="region of interest" description="Disordered" evidence="1">
    <location>
        <begin position="1"/>
        <end position="76"/>
    </location>
</feature>
<comment type="caution">
    <text evidence="2">The sequence shown here is derived from an EMBL/GenBank/DDBJ whole genome shotgun (WGS) entry which is preliminary data.</text>
</comment>
<dbReference type="AlphaFoldDB" id="A0AAP0Q250"/>
<organism evidence="2 3">
    <name type="scientific">Stephania yunnanensis</name>
    <dbReference type="NCBI Taxonomy" id="152371"/>
    <lineage>
        <taxon>Eukaryota</taxon>
        <taxon>Viridiplantae</taxon>
        <taxon>Streptophyta</taxon>
        <taxon>Embryophyta</taxon>
        <taxon>Tracheophyta</taxon>
        <taxon>Spermatophyta</taxon>
        <taxon>Magnoliopsida</taxon>
        <taxon>Ranunculales</taxon>
        <taxon>Menispermaceae</taxon>
        <taxon>Menispermoideae</taxon>
        <taxon>Cissampelideae</taxon>
        <taxon>Stephania</taxon>
    </lineage>
</organism>
<name>A0AAP0Q250_9MAGN</name>
<evidence type="ECO:0000313" key="2">
    <source>
        <dbReference type="EMBL" id="KAK9163104.1"/>
    </source>
</evidence>
<proteinExistence type="predicted"/>
<evidence type="ECO:0000256" key="1">
    <source>
        <dbReference type="SAM" id="MobiDB-lite"/>
    </source>
</evidence>
<sequence>MDERHGGTEMRSTDGDDKRGRRLTVQRRASKETGAGSSRTCGRVAPARHGGTLTAAPSRAREADGRTVGRGSNEPQ</sequence>